<gene>
    <name evidence="1" type="primary">Acey_s0326.g2560</name>
    <name evidence="1" type="ORF">Y032_0326g2560</name>
</gene>
<evidence type="ECO:0000313" key="2">
    <source>
        <dbReference type="Proteomes" id="UP000024635"/>
    </source>
</evidence>
<name>A0A016RZX4_9BILA</name>
<reference evidence="2" key="1">
    <citation type="journal article" date="2015" name="Nat. Genet.">
        <title>The genome and transcriptome of the zoonotic hookworm Ancylostoma ceylanicum identify infection-specific gene families.</title>
        <authorList>
            <person name="Schwarz E.M."/>
            <person name="Hu Y."/>
            <person name="Antoshechkin I."/>
            <person name="Miller M.M."/>
            <person name="Sternberg P.W."/>
            <person name="Aroian R.V."/>
        </authorList>
    </citation>
    <scope>NUCLEOTIDE SEQUENCE</scope>
    <source>
        <strain evidence="2">HY135</strain>
    </source>
</reference>
<keyword evidence="2" id="KW-1185">Reference proteome</keyword>
<dbReference type="Proteomes" id="UP000024635">
    <property type="component" value="Unassembled WGS sequence"/>
</dbReference>
<sequence>MTVNAFTLGNLNGASRPDMGTTLGTRKLTVRCFAMLVKYERTTLGTRKLTVRCFAMLVKNKRKIPRK</sequence>
<dbReference type="AlphaFoldDB" id="A0A016RZX4"/>
<evidence type="ECO:0000313" key="1">
    <source>
        <dbReference type="EMBL" id="EYB83940.1"/>
    </source>
</evidence>
<comment type="caution">
    <text evidence="1">The sequence shown here is derived from an EMBL/GenBank/DDBJ whole genome shotgun (WGS) entry which is preliminary data.</text>
</comment>
<organism evidence="1 2">
    <name type="scientific">Ancylostoma ceylanicum</name>
    <dbReference type="NCBI Taxonomy" id="53326"/>
    <lineage>
        <taxon>Eukaryota</taxon>
        <taxon>Metazoa</taxon>
        <taxon>Ecdysozoa</taxon>
        <taxon>Nematoda</taxon>
        <taxon>Chromadorea</taxon>
        <taxon>Rhabditida</taxon>
        <taxon>Rhabditina</taxon>
        <taxon>Rhabditomorpha</taxon>
        <taxon>Strongyloidea</taxon>
        <taxon>Ancylostomatidae</taxon>
        <taxon>Ancylostomatinae</taxon>
        <taxon>Ancylostoma</taxon>
    </lineage>
</organism>
<accession>A0A016RZX4</accession>
<protein>
    <submittedName>
        <fullName evidence="1">Uncharacterized protein</fullName>
    </submittedName>
</protein>
<proteinExistence type="predicted"/>
<dbReference type="EMBL" id="JARK01001662">
    <property type="protein sequence ID" value="EYB83940.1"/>
    <property type="molecule type" value="Genomic_DNA"/>
</dbReference>